<organism evidence="2 3">
    <name type="scientific">Enterovibrio nigricans DSM 22720</name>
    <dbReference type="NCBI Taxonomy" id="1121868"/>
    <lineage>
        <taxon>Bacteria</taxon>
        <taxon>Pseudomonadati</taxon>
        <taxon>Pseudomonadota</taxon>
        <taxon>Gammaproteobacteria</taxon>
        <taxon>Vibrionales</taxon>
        <taxon>Vibrionaceae</taxon>
        <taxon>Enterovibrio</taxon>
    </lineage>
</organism>
<dbReference type="Gene3D" id="3.40.190.10">
    <property type="entry name" value="Periplasmic binding protein-like II"/>
    <property type="match status" value="2"/>
</dbReference>
<feature type="signal peptide" evidence="1">
    <location>
        <begin position="1"/>
        <end position="30"/>
    </location>
</feature>
<proteinExistence type="predicted"/>
<feature type="chain" id="PRO_5013046647" evidence="1">
    <location>
        <begin position="31"/>
        <end position="266"/>
    </location>
</feature>
<accession>A0A1T4W6Z3</accession>
<dbReference type="Proteomes" id="UP000190162">
    <property type="component" value="Unassembled WGS sequence"/>
</dbReference>
<evidence type="ECO:0000313" key="3">
    <source>
        <dbReference type="Proteomes" id="UP000190162"/>
    </source>
</evidence>
<keyword evidence="3" id="KW-1185">Reference proteome</keyword>
<dbReference type="SUPFAM" id="SSF53850">
    <property type="entry name" value="Periplasmic binding protein-like II"/>
    <property type="match status" value="1"/>
</dbReference>
<dbReference type="EMBL" id="FUXU01000169">
    <property type="protein sequence ID" value="SKA72957.1"/>
    <property type="molecule type" value="Genomic_DNA"/>
</dbReference>
<reference evidence="3" key="1">
    <citation type="submission" date="2017-02" db="EMBL/GenBank/DDBJ databases">
        <authorList>
            <person name="Varghese N."/>
            <person name="Submissions S."/>
        </authorList>
    </citation>
    <scope>NUCLEOTIDE SEQUENCE [LARGE SCALE GENOMIC DNA]</scope>
    <source>
        <strain evidence="3">DSM 22720</strain>
    </source>
</reference>
<evidence type="ECO:0000313" key="2">
    <source>
        <dbReference type="EMBL" id="SKA72957.1"/>
    </source>
</evidence>
<dbReference type="AlphaFoldDB" id="A0A1T4W6Z3"/>
<evidence type="ECO:0000256" key="1">
    <source>
        <dbReference type="SAM" id="SignalP"/>
    </source>
</evidence>
<protein>
    <submittedName>
        <fullName evidence="2">Polar amino acid transport system substrate-binding protein</fullName>
    </submittedName>
</protein>
<keyword evidence="1" id="KW-0732">Signal</keyword>
<gene>
    <name evidence="2" type="ORF">SAMN02745132_04796</name>
</gene>
<name>A0A1T4W6Z3_9GAMM</name>
<sequence length="266" mass="30248">MRQPKARLTKHVYPVLSAVFSVVFSTSVFAASLDYYVIQNQSEPLQIQDSGENHRGIVTEIVQRALKGSKYELEIHTYPFNRMIAELSKNQNANWITYGSPLWGDMQAANLSKSPILEVEHSILSGAKSEFNYKDTDDLEDKVAILLFGFDYPGLDKKIKKGDVSEIRVKNYDSALRVVDRLKGAGGFVEMDLRLQYHLKRLGFTPEDYKLQKINNMIPNYQIHLAYSPGIDPEMQAYIDARIEEMKANNELQEIVASYLGSVAKF</sequence>
<dbReference type="RefSeq" id="WP_078754759.1">
    <property type="nucleotide sequence ID" value="NZ_FUXU01000169.1"/>
</dbReference>
<dbReference type="OrthoDB" id="6194758at2"/>